<feature type="region of interest" description="Disordered" evidence="3">
    <location>
        <begin position="466"/>
        <end position="524"/>
    </location>
</feature>
<dbReference type="InterPro" id="IPR039539">
    <property type="entry name" value="Ras_GTPase_bind_prot"/>
</dbReference>
<feature type="compositionally biased region" description="Basic and acidic residues" evidence="3">
    <location>
        <begin position="150"/>
        <end position="170"/>
    </location>
</feature>
<dbReference type="InterPro" id="IPR035979">
    <property type="entry name" value="RBD_domain_sf"/>
</dbReference>
<protein>
    <recommendedName>
        <fullName evidence="8">Ntf2 and rrm domain containing protein</fullName>
    </recommendedName>
</protein>
<evidence type="ECO:0000256" key="3">
    <source>
        <dbReference type="SAM" id="MobiDB-lite"/>
    </source>
</evidence>
<dbReference type="Gene3D" id="3.10.450.50">
    <property type="match status" value="1"/>
</dbReference>
<feature type="domain" description="NTF2" evidence="5">
    <location>
        <begin position="17"/>
        <end position="132"/>
    </location>
</feature>
<comment type="caution">
    <text evidence="6">The sequence shown here is derived from an EMBL/GenBank/DDBJ whole genome shotgun (WGS) entry which is preliminary data.</text>
</comment>
<dbReference type="CDD" id="cd00590">
    <property type="entry name" value="RRM_SF"/>
    <property type="match status" value="1"/>
</dbReference>
<feature type="domain" description="RRM" evidence="4">
    <location>
        <begin position="391"/>
        <end position="462"/>
    </location>
</feature>
<dbReference type="InterPro" id="IPR002075">
    <property type="entry name" value="NTF2_dom"/>
</dbReference>
<feature type="compositionally biased region" description="Low complexity" evidence="3">
    <location>
        <begin position="263"/>
        <end position="272"/>
    </location>
</feature>
<dbReference type="PROSITE" id="PS50177">
    <property type="entry name" value="NTF2_DOMAIN"/>
    <property type="match status" value="1"/>
</dbReference>
<dbReference type="Pfam" id="PF02136">
    <property type="entry name" value="NTF2"/>
    <property type="match status" value="1"/>
</dbReference>
<evidence type="ECO:0000259" key="4">
    <source>
        <dbReference type="PROSITE" id="PS50102"/>
    </source>
</evidence>
<evidence type="ECO:0000313" key="7">
    <source>
        <dbReference type="Proteomes" id="UP001642406"/>
    </source>
</evidence>
<evidence type="ECO:0000259" key="5">
    <source>
        <dbReference type="PROSITE" id="PS50177"/>
    </source>
</evidence>
<name>A0ABP0AKC2_9PEZI</name>
<sequence length="524" mass="54226">MATNGTNHNESLSKDEVGWYFVEQYYTTLSKSPNRLHLFYGKTSQLVHDTEAEVAAVSVGRQSIQDRITELNFQDCKVRISNVDSQASLDNILVQVIGEISNKSEDSRKFVQTFVLAEQKTGYFVLNDIFRYIKEEEEEATEAVAAAPAEEEKPAEAEETKAEDASSVKAEEVAATKAQLDAAVVDKKLEEVSASAAKAPATPAVATPAEPAVPKAVVPAVPAKAPVATPAKAPEPEKAAQEVSEEEEKINELPKEPVPTPAVAPAAAAPTAAPAPVPAAAPAEPEKPKGPPKPMTWASRAAAAAGPAARPVVMPKPAAAAAAAPASPATSAAAAPAKPAAAAAVAPAAAKPAETDANKDSGSEWQTAGADSKRQNRPQSISGPAQEKDSSLGYIKYVTDKVDEATLRSHLETFGPVVYFDISRTKNCAFIEFASPAGYQAAVAANPHTVNGENIVVEPRRPKAGAYGGSNYNPNRGNVAGRGRGGFDGRNGNQGGRGGFSGQNRGRGGAGASRGRGGAQGLAA</sequence>
<feature type="compositionally biased region" description="Low complexity" evidence="3">
    <location>
        <begin position="298"/>
        <end position="352"/>
    </location>
</feature>
<evidence type="ECO:0000313" key="6">
    <source>
        <dbReference type="EMBL" id="CAK7208291.1"/>
    </source>
</evidence>
<dbReference type="SMART" id="SM00360">
    <property type="entry name" value="RRM"/>
    <property type="match status" value="1"/>
</dbReference>
<dbReference type="PROSITE" id="PS50102">
    <property type="entry name" value="RRM"/>
    <property type="match status" value="1"/>
</dbReference>
<dbReference type="EMBL" id="CAWUHC010000001">
    <property type="protein sequence ID" value="CAK7208291.1"/>
    <property type="molecule type" value="Genomic_DNA"/>
</dbReference>
<dbReference type="SUPFAM" id="SSF54928">
    <property type="entry name" value="RNA-binding domain, RBD"/>
    <property type="match status" value="1"/>
</dbReference>
<dbReference type="Proteomes" id="UP001642406">
    <property type="component" value="Unassembled WGS sequence"/>
</dbReference>
<proteinExistence type="predicted"/>
<reference evidence="6 7" key="1">
    <citation type="submission" date="2024-01" db="EMBL/GenBank/DDBJ databases">
        <authorList>
            <person name="Allen C."/>
            <person name="Tagirdzhanova G."/>
        </authorList>
    </citation>
    <scope>NUCLEOTIDE SEQUENCE [LARGE SCALE GENOMIC DNA]</scope>
</reference>
<dbReference type="InterPro" id="IPR018222">
    <property type="entry name" value="Nuclear_transport_factor_2_euk"/>
</dbReference>
<evidence type="ECO:0000256" key="2">
    <source>
        <dbReference type="PROSITE-ProRule" id="PRU00176"/>
    </source>
</evidence>
<dbReference type="InterPro" id="IPR012677">
    <property type="entry name" value="Nucleotide-bd_a/b_plait_sf"/>
</dbReference>
<keyword evidence="1 2" id="KW-0694">RNA-binding</keyword>
<evidence type="ECO:0000256" key="1">
    <source>
        <dbReference type="ARBA" id="ARBA00022884"/>
    </source>
</evidence>
<feature type="compositionally biased region" description="Gly residues" evidence="3">
    <location>
        <begin position="480"/>
        <end position="524"/>
    </location>
</feature>
<feature type="region of interest" description="Disordered" evidence="3">
    <location>
        <begin position="224"/>
        <end position="389"/>
    </location>
</feature>
<dbReference type="InterPro" id="IPR000504">
    <property type="entry name" value="RRM_dom"/>
</dbReference>
<keyword evidence="7" id="KW-1185">Reference proteome</keyword>
<accession>A0ABP0AKC2</accession>
<gene>
    <name evidence="6" type="ORF">SBRCBS47491_000042</name>
</gene>
<dbReference type="InterPro" id="IPR032710">
    <property type="entry name" value="NTF2-like_dom_sf"/>
</dbReference>
<feature type="compositionally biased region" description="Basic and acidic residues" evidence="3">
    <location>
        <begin position="353"/>
        <end position="362"/>
    </location>
</feature>
<dbReference type="Pfam" id="PF00076">
    <property type="entry name" value="RRM_1"/>
    <property type="match status" value="1"/>
</dbReference>
<dbReference type="CDD" id="cd00780">
    <property type="entry name" value="NTF2"/>
    <property type="match status" value="1"/>
</dbReference>
<dbReference type="Gene3D" id="3.30.70.330">
    <property type="match status" value="1"/>
</dbReference>
<feature type="region of interest" description="Disordered" evidence="3">
    <location>
        <begin position="141"/>
        <end position="170"/>
    </location>
</feature>
<dbReference type="PANTHER" id="PTHR10693:SF20">
    <property type="entry name" value="AT27578P"/>
    <property type="match status" value="1"/>
</dbReference>
<organism evidence="6 7">
    <name type="scientific">Sporothrix bragantina</name>
    <dbReference type="NCBI Taxonomy" id="671064"/>
    <lineage>
        <taxon>Eukaryota</taxon>
        <taxon>Fungi</taxon>
        <taxon>Dikarya</taxon>
        <taxon>Ascomycota</taxon>
        <taxon>Pezizomycotina</taxon>
        <taxon>Sordariomycetes</taxon>
        <taxon>Sordariomycetidae</taxon>
        <taxon>Ophiostomatales</taxon>
        <taxon>Ophiostomataceae</taxon>
        <taxon>Sporothrix</taxon>
    </lineage>
</organism>
<dbReference type="SUPFAM" id="SSF54427">
    <property type="entry name" value="NTF2-like"/>
    <property type="match status" value="1"/>
</dbReference>
<dbReference type="PANTHER" id="PTHR10693">
    <property type="entry name" value="RAS GTPASE-ACTIVATING PROTEIN-BINDING PROTEIN"/>
    <property type="match status" value="1"/>
</dbReference>
<evidence type="ECO:0008006" key="8">
    <source>
        <dbReference type="Google" id="ProtNLM"/>
    </source>
</evidence>